<dbReference type="PATRIC" id="fig|1230454.4.peg.895"/>
<feature type="coiled-coil region" evidence="1">
    <location>
        <begin position="92"/>
        <end position="174"/>
    </location>
</feature>
<organism evidence="2 3">
    <name type="scientific">Halorubrum aidingense JCM 13560</name>
    <dbReference type="NCBI Taxonomy" id="1230454"/>
    <lineage>
        <taxon>Archaea</taxon>
        <taxon>Methanobacteriati</taxon>
        <taxon>Methanobacteriota</taxon>
        <taxon>Stenosarchaea group</taxon>
        <taxon>Halobacteria</taxon>
        <taxon>Halobacteriales</taxon>
        <taxon>Haloferacaceae</taxon>
        <taxon>Halorubrum</taxon>
    </lineage>
</organism>
<dbReference type="EMBL" id="AOJI01000017">
    <property type="protein sequence ID" value="EMA68832.1"/>
    <property type="molecule type" value="Genomic_DNA"/>
</dbReference>
<dbReference type="Proteomes" id="UP000011575">
    <property type="component" value="Unassembled WGS sequence"/>
</dbReference>
<accession>M0PFE2</accession>
<name>M0PFE2_9EURY</name>
<protein>
    <submittedName>
        <fullName evidence="2">Uncharacterized protein</fullName>
    </submittedName>
</protein>
<keyword evidence="3" id="KW-1185">Reference proteome</keyword>
<evidence type="ECO:0000313" key="2">
    <source>
        <dbReference type="EMBL" id="EMA68832.1"/>
    </source>
</evidence>
<proteinExistence type="predicted"/>
<gene>
    <name evidence="2" type="ORF">C461_04357</name>
</gene>
<keyword evidence="1" id="KW-0175">Coiled coil</keyword>
<dbReference type="RefSeq" id="WP_007998971.1">
    <property type="nucleotide sequence ID" value="NZ_AOJI01000017.1"/>
</dbReference>
<comment type="caution">
    <text evidence="2">The sequence shown here is derived from an EMBL/GenBank/DDBJ whole genome shotgun (WGS) entry which is preliminary data.</text>
</comment>
<evidence type="ECO:0000256" key="1">
    <source>
        <dbReference type="SAM" id="Coils"/>
    </source>
</evidence>
<dbReference type="AlphaFoldDB" id="M0PFE2"/>
<evidence type="ECO:0000313" key="3">
    <source>
        <dbReference type="Proteomes" id="UP000011575"/>
    </source>
</evidence>
<sequence>MQSLPASELRDQFNTIPDLLEADENFVEADGLEDRIIRLTEYSFEEMVELGRSLNVNTFYGTLKTADDGTPQWAQMFFLYDGVGHVQTIESAELAQVREHEADEQSEELEQKRDLADEILEQYAEFLDDATEYRLNNNVGEVTIERLFRLQDRLQEEKEEQRREERIDEELEMELAEAVYNDDRYHSRFNTTDVEMLLEQLDVEFDEDKVRINRIDTKAKSLLKLEE</sequence>
<reference evidence="2 3" key="1">
    <citation type="journal article" date="2014" name="PLoS Genet.">
        <title>Phylogenetically driven sequencing of extremely halophilic archaea reveals strategies for static and dynamic osmo-response.</title>
        <authorList>
            <person name="Becker E.A."/>
            <person name="Seitzer P.M."/>
            <person name="Tritt A."/>
            <person name="Larsen D."/>
            <person name="Krusor M."/>
            <person name="Yao A.I."/>
            <person name="Wu D."/>
            <person name="Madern D."/>
            <person name="Eisen J.A."/>
            <person name="Darling A.E."/>
            <person name="Facciotti M.T."/>
        </authorList>
    </citation>
    <scope>NUCLEOTIDE SEQUENCE [LARGE SCALE GENOMIC DNA]</scope>
    <source>
        <strain evidence="2 3">JCM 13560</strain>
    </source>
</reference>